<proteinExistence type="predicted"/>
<organism evidence="2 3">
    <name type="scientific">Seiridium unicorne</name>
    <dbReference type="NCBI Taxonomy" id="138068"/>
    <lineage>
        <taxon>Eukaryota</taxon>
        <taxon>Fungi</taxon>
        <taxon>Dikarya</taxon>
        <taxon>Ascomycota</taxon>
        <taxon>Pezizomycotina</taxon>
        <taxon>Sordariomycetes</taxon>
        <taxon>Xylariomycetidae</taxon>
        <taxon>Amphisphaeriales</taxon>
        <taxon>Sporocadaceae</taxon>
        <taxon>Seiridium</taxon>
    </lineage>
</organism>
<evidence type="ECO:0000313" key="2">
    <source>
        <dbReference type="EMBL" id="KAK9418436.1"/>
    </source>
</evidence>
<feature type="region of interest" description="Disordered" evidence="1">
    <location>
        <begin position="80"/>
        <end position="135"/>
    </location>
</feature>
<feature type="compositionally biased region" description="Polar residues" evidence="1">
    <location>
        <begin position="103"/>
        <end position="114"/>
    </location>
</feature>
<evidence type="ECO:0000313" key="3">
    <source>
        <dbReference type="Proteomes" id="UP001408356"/>
    </source>
</evidence>
<gene>
    <name evidence="2" type="ORF">SUNI508_08163</name>
</gene>
<reference evidence="2 3" key="1">
    <citation type="journal article" date="2024" name="J. Plant Pathol.">
        <title>Sequence and assembly of the genome of Seiridium unicorne, isolate CBS 538.82, causal agent of cypress canker disease.</title>
        <authorList>
            <person name="Scali E."/>
            <person name="Rocca G.D."/>
            <person name="Danti R."/>
            <person name="Garbelotto M."/>
            <person name="Barberini S."/>
            <person name="Baroncelli R."/>
            <person name="Emiliani G."/>
        </authorList>
    </citation>
    <scope>NUCLEOTIDE SEQUENCE [LARGE SCALE GENOMIC DNA]</scope>
    <source>
        <strain evidence="2 3">BM-138-508</strain>
    </source>
</reference>
<dbReference type="Proteomes" id="UP001408356">
    <property type="component" value="Unassembled WGS sequence"/>
</dbReference>
<name>A0ABR2UVY8_9PEZI</name>
<accession>A0ABR2UVY8</accession>
<sequence length="266" mass="30180">MRLEHAVHQQIRTACLTSLSLAEFEAQSGDYEENVDTKKVVNLEVKHFQKVTESYLGIMDYMRNIYGVDDHERAKEDFLRAQSRDEQQGTRPNPLTTRRGPTIYSSNPQPQYGQPEQPHPLHSTQAMRPPDTRYHNSYNAEAYGHPVQEDISLPGRHPPPMPMQAQLGAQRWEQRAPQYQYQDHYPGFPSGAMATSSSTGNQLSHLPVEKRQDVLQSSPVYSTHTSIHAPNAGGLPFIASNQSALNGSDTLWTHEVIPEYYDQRDN</sequence>
<keyword evidence="3" id="KW-1185">Reference proteome</keyword>
<dbReference type="EMBL" id="JARVKF010000385">
    <property type="protein sequence ID" value="KAK9418436.1"/>
    <property type="molecule type" value="Genomic_DNA"/>
</dbReference>
<comment type="caution">
    <text evidence="2">The sequence shown here is derived from an EMBL/GenBank/DDBJ whole genome shotgun (WGS) entry which is preliminary data.</text>
</comment>
<evidence type="ECO:0000256" key="1">
    <source>
        <dbReference type="SAM" id="MobiDB-lite"/>
    </source>
</evidence>
<protein>
    <submittedName>
        <fullName evidence="2">Aaa family atpase protein</fullName>
    </submittedName>
</protein>